<dbReference type="AlphaFoldDB" id="X1FCQ2"/>
<proteinExistence type="predicted"/>
<organism evidence="1">
    <name type="scientific">marine sediment metagenome</name>
    <dbReference type="NCBI Taxonomy" id="412755"/>
    <lineage>
        <taxon>unclassified sequences</taxon>
        <taxon>metagenomes</taxon>
        <taxon>ecological metagenomes</taxon>
    </lineage>
</organism>
<evidence type="ECO:0000313" key="1">
    <source>
        <dbReference type="EMBL" id="GAH18503.1"/>
    </source>
</evidence>
<protein>
    <submittedName>
        <fullName evidence="1">Uncharacterized protein</fullName>
    </submittedName>
</protein>
<comment type="caution">
    <text evidence="1">The sequence shown here is derived from an EMBL/GenBank/DDBJ whole genome shotgun (WGS) entry which is preliminary data.</text>
</comment>
<sequence>TLNPVARDFVIFCIHRCHKEWPALYDEMCWVAGHRLFRGLGYAELRKAGLSLSLTNIEDTIRMVDTTTAQVEGLQP</sequence>
<name>X1FCQ2_9ZZZZ</name>
<gene>
    <name evidence="1" type="ORF">S03H2_08362</name>
</gene>
<accession>X1FCQ2</accession>
<reference evidence="1" key="1">
    <citation type="journal article" date="2014" name="Front. Microbiol.">
        <title>High frequency of phylogenetically diverse reductive dehalogenase-homologous genes in deep subseafloor sedimentary metagenomes.</title>
        <authorList>
            <person name="Kawai M."/>
            <person name="Futagami T."/>
            <person name="Toyoda A."/>
            <person name="Takaki Y."/>
            <person name="Nishi S."/>
            <person name="Hori S."/>
            <person name="Arai W."/>
            <person name="Tsubouchi T."/>
            <person name="Morono Y."/>
            <person name="Uchiyama I."/>
            <person name="Ito T."/>
            <person name="Fujiyama A."/>
            <person name="Inagaki F."/>
            <person name="Takami H."/>
        </authorList>
    </citation>
    <scope>NUCLEOTIDE SEQUENCE</scope>
    <source>
        <strain evidence="1">Expedition CK06-06</strain>
    </source>
</reference>
<feature type="non-terminal residue" evidence="1">
    <location>
        <position position="1"/>
    </location>
</feature>
<dbReference type="EMBL" id="BARU01004055">
    <property type="protein sequence ID" value="GAH18503.1"/>
    <property type="molecule type" value="Genomic_DNA"/>
</dbReference>